<dbReference type="AlphaFoldDB" id="A0A0D7BF69"/>
<name>A0A0D7BF69_9AGAR</name>
<sequence length="207" mass="22377">MSTAQNAMEIKSEPAEPSLTSLTRPINPTPAPMQIQYSPAPVKDLFTTSESTFAPTPWVSYAEATDRKPVISISVTETKPKAATPSTTKTSNARSSSASSGTSTRATTTKGKTTGSTDGYNALPIATPAKNLKIPGFSGPTLWHSSWGSMPTQATVDFWWRAGQHGINPHMIACAQMGWPASSFGIQPHEKERLALYEEARYSMRLW</sequence>
<dbReference type="Proteomes" id="UP000054007">
    <property type="component" value="Unassembled WGS sequence"/>
</dbReference>
<evidence type="ECO:0000256" key="1">
    <source>
        <dbReference type="SAM" id="MobiDB-lite"/>
    </source>
</evidence>
<keyword evidence="3" id="KW-1185">Reference proteome</keyword>
<evidence type="ECO:0000313" key="3">
    <source>
        <dbReference type="Proteomes" id="UP000054007"/>
    </source>
</evidence>
<dbReference type="EMBL" id="KN880507">
    <property type="protein sequence ID" value="KIY68241.1"/>
    <property type="molecule type" value="Genomic_DNA"/>
</dbReference>
<evidence type="ECO:0000313" key="2">
    <source>
        <dbReference type="EMBL" id="KIY68241.1"/>
    </source>
</evidence>
<reference evidence="2 3" key="1">
    <citation type="journal article" date="2015" name="Fungal Genet. Biol.">
        <title>Evolution of novel wood decay mechanisms in Agaricales revealed by the genome sequences of Fistulina hepatica and Cylindrobasidium torrendii.</title>
        <authorList>
            <person name="Floudas D."/>
            <person name="Held B.W."/>
            <person name="Riley R."/>
            <person name="Nagy L.G."/>
            <person name="Koehler G."/>
            <person name="Ransdell A.S."/>
            <person name="Younus H."/>
            <person name="Chow J."/>
            <person name="Chiniquy J."/>
            <person name="Lipzen A."/>
            <person name="Tritt A."/>
            <person name="Sun H."/>
            <person name="Haridas S."/>
            <person name="LaButti K."/>
            <person name="Ohm R.A."/>
            <person name="Kues U."/>
            <person name="Blanchette R.A."/>
            <person name="Grigoriev I.V."/>
            <person name="Minto R.E."/>
            <person name="Hibbett D.S."/>
        </authorList>
    </citation>
    <scope>NUCLEOTIDE SEQUENCE [LARGE SCALE GENOMIC DNA]</scope>
    <source>
        <strain evidence="2 3">FP15055 ss-10</strain>
    </source>
</reference>
<protein>
    <submittedName>
        <fullName evidence="2">Uncharacterized protein</fullName>
    </submittedName>
</protein>
<proteinExistence type="predicted"/>
<accession>A0A0D7BF69</accession>
<feature type="region of interest" description="Disordered" evidence="1">
    <location>
        <begin position="1"/>
        <end position="36"/>
    </location>
</feature>
<feature type="compositionally biased region" description="Low complexity" evidence="1">
    <location>
        <begin position="81"/>
        <end position="117"/>
    </location>
</feature>
<feature type="region of interest" description="Disordered" evidence="1">
    <location>
        <begin position="72"/>
        <end position="119"/>
    </location>
</feature>
<organism evidence="2 3">
    <name type="scientific">Cylindrobasidium torrendii FP15055 ss-10</name>
    <dbReference type="NCBI Taxonomy" id="1314674"/>
    <lineage>
        <taxon>Eukaryota</taxon>
        <taxon>Fungi</taxon>
        <taxon>Dikarya</taxon>
        <taxon>Basidiomycota</taxon>
        <taxon>Agaricomycotina</taxon>
        <taxon>Agaricomycetes</taxon>
        <taxon>Agaricomycetidae</taxon>
        <taxon>Agaricales</taxon>
        <taxon>Marasmiineae</taxon>
        <taxon>Physalacriaceae</taxon>
        <taxon>Cylindrobasidium</taxon>
    </lineage>
</organism>
<gene>
    <name evidence="2" type="ORF">CYLTODRAFT_421825</name>
</gene>